<keyword evidence="1" id="KW-0812">Transmembrane</keyword>
<dbReference type="RefSeq" id="WP_305002064.1">
    <property type="nucleotide sequence ID" value="NZ_JAUQUB010000001.1"/>
</dbReference>
<comment type="caution">
    <text evidence="2">The sequence shown here is derived from an EMBL/GenBank/DDBJ whole genome shotgun (WGS) entry which is preliminary data.</text>
</comment>
<proteinExistence type="predicted"/>
<reference evidence="2 3" key="1">
    <citation type="submission" date="2023-07" db="EMBL/GenBank/DDBJ databases">
        <title>Protaetiibacter sp. nov WY-16 isolated from soil.</title>
        <authorList>
            <person name="Liu B."/>
            <person name="Wan Y."/>
        </authorList>
    </citation>
    <scope>NUCLEOTIDE SEQUENCE [LARGE SCALE GENOMIC DNA]</scope>
    <source>
        <strain evidence="2 3">WY-16</strain>
    </source>
</reference>
<keyword evidence="1" id="KW-1133">Transmembrane helix</keyword>
<keyword evidence="3" id="KW-1185">Reference proteome</keyword>
<sequence length="216" mass="20877">MSAATATVALGPAGQLRVTALQVWRELPRVLAVGAVTAATAVPVGVALLGAAPPWLVALALTPLALASAGLAQVGAALADGGRVRVGDLLRADALLALLILAAAAGSGWLVSQDGVLRIVGFAAAGLALAVLPRALAYGAVRGRGGIAAIRGGAILAVYRPGTTVSLIALGVLGAFAVAATVGTLALVVPALLAAFAARVTADELAGIDAAQGARP</sequence>
<evidence type="ECO:0000313" key="3">
    <source>
        <dbReference type="Proteomes" id="UP001241072"/>
    </source>
</evidence>
<feature type="transmembrane region" description="Helical" evidence="1">
    <location>
        <begin position="116"/>
        <end position="136"/>
    </location>
</feature>
<feature type="transmembrane region" description="Helical" evidence="1">
    <location>
        <begin position="176"/>
        <end position="198"/>
    </location>
</feature>
<accession>A0ABT9BKV6</accession>
<evidence type="ECO:0000256" key="1">
    <source>
        <dbReference type="SAM" id="Phobius"/>
    </source>
</evidence>
<feature type="transmembrane region" description="Helical" evidence="1">
    <location>
        <begin position="90"/>
        <end position="110"/>
    </location>
</feature>
<feature type="transmembrane region" description="Helical" evidence="1">
    <location>
        <begin position="55"/>
        <end position="78"/>
    </location>
</feature>
<organism evidence="2 3">
    <name type="scientific">Antiquaquibacter soli</name>
    <dbReference type="NCBI Taxonomy" id="3064523"/>
    <lineage>
        <taxon>Bacteria</taxon>
        <taxon>Bacillati</taxon>
        <taxon>Actinomycetota</taxon>
        <taxon>Actinomycetes</taxon>
        <taxon>Micrococcales</taxon>
        <taxon>Microbacteriaceae</taxon>
        <taxon>Antiquaquibacter</taxon>
    </lineage>
</organism>
<protein>
    <submittedName>
        <fullName evidence="2">Uncharacterized protein</fullName>
    </submittedName>
</protein>
<dbReference type="Proteomes" id="UP001241072">
    <property type="component" value="Unassembled WGS sequence"/>
</dbReference>
<gene>
    <name evidence="2" type="ORF">Q5716_05375</name>
</gene>
<keyword evidence="1" id="KW-0472">Membrane</keyword>
<dbReference type="EMBL" id="JAUQUB010000001">
    <property type="protein sequence ID" value="MDO7881657.1"/>
    <property type="molecule type" value="Genomic_DNA"/>
</dbReference>
<name>A0ABT9BKV6_9MICO</name>
<feature type="transmembrane region" description="Helical" evidence="1">
    <location>
        <begin position="30"/>
        <end position="49"/>
    </location>
</feature>
<evidence type="ECO:0000313" key="2">
    <source>
        <dbReference type="EMBL" id="MDO7881657.1"/>
    </source>
</evidence>